<protein>
    <submittedName>
        <fullName evidence="6">Monosaccharide ABC transporter substrate-binding protein (CUT2 family)</fullName>
    </submittedName>
</protein>
<dbReference type="Pfam" id="PF13407">
    <property type="entry name" value="Peripla_BP_4"/>
    <property type="match status" value="1"/>
</dbReference>
<evidence type="ECO:0000256" key="3">
    <source>
        <dbReference type="ARBA" id="ARBA00022729"/>
    </source>
</evidence>
<dbReference type="OrthoDB" id="9814427at2"/>
<dbReference type="Proteomes" id="UP000295662">
    <property type="component" value="Unassembled WGS sequence"/>
</dbReference>
<dbReference type="EMBL" id="SOCA01000007">
    <property type="protein sequence ID" value="TDU67184.1"/>
    <property type="molecule type" value="Genomic_DNA"/>
</dbReference>
<keyword evidence="3 4" id="KW-0732">Signal</keyword>
<evidence type="ECO:0000256" key="4">
    <source>
        <dbReference type="SAM" id="SignalP"/>
    </source>
</evidence>
<comment type="similarity">
    <text evidence="2">Belongs to the bacterial solute-binding protein 2 family.</text>
</comment>
<feature type="signal peptide" evidence="4">
    <location>
        <begin position="1"/>
        <end position="25"/>
    </location>
</feature>
<proteinExistence type="inferred from homology"/>
<feature type="chain" id="PRO_5020394519" evidence="4">
    <location>
        <begin position="26"/>
        <end position="337"/>
    </location>
</feature>
<accession>A0A4R7RNX1</accession>
<reference evidence="6 7" key="1">
    <citation type="submission" date="2019-03" db="EMBL/GenBank/DDBJ databases">
        <title>Genomic Encyclopedia of Archaeal and Bacterial Type Strains, Phase II (KMG-II): from individual species to whole genera.</title>
        <authorList>
            <person name="Goeker M."/>
        </authorList>
    </citation>
    <scope>NUCLEOTIDE SEQUENCE [LARGE SCALE GENOMIC DNA]</scope>
    <source>
        <strain evidence="6 7">ATCC 25309</strain>
    </source>
</reference>
<dbReference type="GO" id="GO:0030246">
    <property type="term" value="F:carbohydrate binding"/>
    <property type="evidence" value="ECO:0007669"/>
    <property type="project" value="UniProtKB-ARBA"/>
</dbReference>
<dbReference type="AlphaFoldDB" id="A0A4R7RNX1"/>
<feature type="domain" description="Periplasmic binding protein" evidence="5">
    <location>
        <begin position="39"/>
        <end position="284"/>
    </location>
</feature>
<evidence type="ECO:0000256" key="2">
    <source>
        <dbReference type="ARBA" id="ARBA00007639"/>
    </source>
</evidence>
<dbReference type="GO" id="GO:0030313">
    <property type="term" value="C:cell envelope"/>
    <property type="evidence" value="ECO:0007669"/>
    <property type="project" value="UniProtKB-SubCell"/>
</dbReference>
<comment type="subcellular location">
    <subcellularLocation>
        <location evidence="1">Cell envelope</location>
    </subcellularLocation>
</comment>
<gene>
    <name evidence="6" type="ORF">EI77_03385</name>
</gene>
<evidence type="ECO:0000259" key="5">
    <source>
        <dbReference type="Pfam" id="PF13407"/>
    </source>
</evidence>
<dbReference type="SUPFAM" id="SSF53822">
    <property type="entry name" value="Periplasmic binding protein-like I"/>
    <property type="match status" value="1"/>
</dbReference>
<dbReference type="RefSeq" id="WP_133796408.1">
    <property type="nucleotide sequence ID" value="NZ_SOCA01000007.1"/>
</dbReference>
<evidence type="ECO:0000256" key="1">
    <source>
        <dbReference type="ARBA" id="ARBA00004196"/>
    </source>
</evidence>
<dbReference type="PANTHER" id="PTHR46847">
    <property type="entry name" value="D-ALLOSE-BINDING PERIPLASMIC PROTEIN-RELATED"/>
    <property type="match status" value="1"/>
</dbReference>
<organism evidence="6 7">
    <name type="scientific">Prosthecobacter fusiformis</name>
    <dbReference type="NCBI Taxonomy" id="48464"/>
    <lineage>
        <taxon>Bacteria</taxon>
        <taxon>Pseudomonadati</taxon>
        <taxon>Verrucomicrobiota</taxon>
        <taxon>Verrucomicrobiia</taxon>
        <taxon>Verrucomicrobiales</taxon>
        <taxon>Verrucomicrobiaceae</taxon>
        <taxon>Prosthecobacter</taxon>
    </lineage>
</organism>
<keyword evidence="7" id="KW-1185">Reference proteome</keyword>
<evidence type="ECO:0000313" key="6">
    <source>
        <dbReference type="EMBL" id="TDU67184.1"/>
    </source>
</evidence>
<dbReference type="InterPro" id="IPR028082">
    <property type="entry name" value="Peripla_BP_I"/>
</dbReference>
<dbReference type="Gene3D" id="3.40.50.2300">
    <property type="match status" value="2"/>
</dbReference>
<comment type="caution">
    <text evidence="6">The sequence shown here is derived from an EMBL/GenBank/DDBJ whole genome shotgun (WGS) entry which is preliminary data.</text>
</comment>
<dbReference type="PANTHER" id="PTHR46847:SF1">
    <property type="entry name" value="D-ALLOSE-BINDING PERIPLASMIC PROTEIN-RELATED"/>
    <property type="match status" value="1"/>
</dbReference>
<dbReference type="PROSITE" id="PS51257">
    <property type="entry name" value="PROKAR_LIPOPROTEIN"/>
    <property type="match status" value="1"/>
</dbReference>
<dbReference type="InterPro" id="IPR025997">
    <property type="entry name" value="SBP_2_dom"/>
</dbReference>
<evidence type="ECO:0000313" key="7">
    <source>
        <dbReference type="Proteomes" id="UP000295662"/>
    </source>
</evidence>
<name>A0A4R7RNX1_9BACT</name>
<sequence length="337" mass="36795">MKTRRQFWLSILALAAGLTAGCEKAASPKVNSLQSWKVVLLSARGDRIFENGQRTALTRLMAQDPRFVLQVQDAGFSPETQLTQMKEAVAEKPFAILLDPLQPKPLKTEVAAAVNAGILVIGLGEKCLDLGCNTALIGDQRQLGSLAGDMTVRALLLKNQEMGLSEAVGRVIEIRGDEDSSLCQHRHEGFAAALKKAPGVILVHDAPGDWNVTGGRDRTFDALRLQQSFDVVYAHNDLMALGASMALSQKNLRDNVMVIGTDGFRGPEGGITLVSDGEIDATFYHPLLVDLAWVLVRKKREEPAFHPKARYELPLRSIQPKDLEDIRLNGLAAFPEL</sequence>